<dbReference type="InterPro" id="IPR036425">
    <property type="entry name" value="MoaB/Mog-like_dom_sf"/>
</dbReference>
<keyword evidence="5" id="KW-1185">Reference proteome</keyword>
<dbReference type="SMART" id="SM00852">
    <property type="entry name" value="MoCF_biosynth"/>
    <property type="match status" value="1"/>
</dbReference>
<name>A0ABT2S690_9FIRM</name>
<dbReference type="Proteomes" id="UP001207605">
    <property type="component" value="Unassembled WGS sequence"/>
</dbReference>
<dbReference type="InterPro" id="IPR001453">
    <property type="entry name" value="MoaB/Mog_dom"/>
</dbReference>
<dbReference type="Pfam" id="PF00994">
    <property type="entry name" value="MoCF_biosynth"/>
    <property type="match status" value="1"/>
</dbReference>
<comment type="caution">
    <text evidence="4">The sequence shown here is derived from an EMBL/GenBank/DDBJ whole genome shotgun (WGS) entry which is preliminary data.</text>
</comment>
<dbReference type="RefSeq" id="WP_262581568.1">
    <property type="nucleotide sequence ID" value="NZ_JAOQJV010000008.1"/>
</dbReference>
<proteinExistence type="predicted"/>
<organism evidence="4 5">
    <name type="scientific">Dorea ammoniilytica</name>
    <dbReference type="NCBI Taxonomy" id="2981788"/>
    <lineage>
        <taxon>Bacteria</taxon>
        <taxon>Bacillati</taxon>
        <taxon>Bacillota</taxon>
        <taxon>Clostridia</taxon>
        <taxon>Lachnospirales</taxon>
        <taxon>Lachnospiraceae</taxon>
        <taxon>Dorea</taxon>
    </lineage>
</organism>
<dbReference type="SUPFAM" id="SSF53218">
    <property type="entry name" value="Molybdenum cofactor biosynthesis proteins"/>
    <property type="match status" value="1"/>
</dbReference>
<sequence length="310" mass="33988">MGKILGICISEKRGTEKHEIQEANLVKDWGIEGDAHGGKWHRQVSLLSFEKIEDFRAKGAEVDFGAFGENLIVEGYDLRALPVGTRFQIGDAVLELTQIGKECHSHCQIYKRMGDCIMPREGVFTEVVKPGHIKVGDEITMIPPKKDRPFTAAVITLSDKGAAGEREDKSGPKIVEMIKSAGYDVKETLLLPDGKPALEKQLIRLADQRQINVIFTTGGTGFAERDVTPEATIAVCDRMANGIADAIRNYSMTITPRAMFSRAVSGIRKRTLIINLPGSPKAVQEALEFLLPHLDHGIGILRGSEGECAR</sequence>
<gene>
    <name evidence="4" type="ORF">OCV65_07685</name>
</gene>
<dbReference type="InterPro" id="IPR011037">
    <property type="entry name" value="Pyrv_Knase-like_insert_dom_sf"/>
</dbReference>
<evidence type="ECO:0000259" key="3">
    <source>
        <dbReference type="PROSITE" id="PS51340"/>
    </source>
</evidence>
<evidence type="ECO:0000313" key="4">
    <source>
        <dbReference type="EMBL" id="MCU6700111.1"/>
    </source>
</evidence>
<dbReference type="NCBIfam" id="TIGR00177">
    <property type="entry name" value="molyb_syn"/>
    <property type="match status" value="1"/>
</dbReference>
<reference evidence="4 5" key="1">
    <citation type="journal article" date="2021" name="ISME Commun">
        <title>Automated analysis of genomic sequences facilitates high-throughput and comprehensive description of bacteria.</title>
        <authorList>
            <person name="Hitch T.C.A."/>
        </authorList>
    </citation>
    <scope>NUCLEOTIDE SEQUENCE [LARGE SCALE GENOMIC DNA]</scope>
    <source>
        <strain evidence="4 5">Sanger_02</strain>
    </source>
</reference>
<dbReference type="Pfam" id="PF03473">
    <property type="entry name" value="MOSC"/>
    <property type="match status" value="1"/>
</dbReference>
<dbReference type="PROSITE" id="PS51340">
    <property type="entry name" value="MOSC"/>
    <property type="match status" value="1"/>
</dbReference>
<dbReference type="PANTHER" id="PTHR43764">
    <property type="entry name" value="MOLYBDENUM COFACTOR BIOSYNTHESIS"/>
    <property type="match status" value="1"/>
</dbReference>
<dbReference type="EMBL" id="JAOQJV010000008">
    <property type="protein sequence ID" value="MCU6700111.1"/>
    <property type="molecule type" value="Genomic_DNA"/>
</dbReference>
<dbReference type="InterPro" id="IPR005302">
    <property type="entry name" value="MoCF_Sase_C"/>
</dbReference>
<dbReference type="SUPFAM" id="SSF50800">
    <property type="entry name" value="PK beta-barrel domain-like"/>
    <property type="match status" value="1"/>
</dbReference>
<evidence type="ECO:0000313" key="5">
    <source>
        <dbReference type="Proteomes" id="UP001207605"/>
    </source>
</evidence>
<feature type="domain" description="MOSC" evidence="3">
    <location>
        <begin position="18"/>
        <end position="142"/>
    </location>
</feature>
<accession>A0ABT2S690</accession>
<dbReference type="Gene3D" id="3.40.980.10">
    <property type="entry name" value="MoaB/Mog-like domain"/>
    <property type="match status" value="1"/>
</dbReference>
<dbReference type="InterPro" id="IPR051920">
    <property type="entry name" value="MPT_Adenylyltrnsfr/MoaC-Rel"/>
</dbReference>
<keyword evidence="2" id="KW-0501">Molybdenum cofactor biosynthesis</keyword>
<comment type="pathway">
    <text evidence="1">Cofactor biosynthesis; molybdopterin biosynthesis.</text>
</comment>
<protein>
    <submittedName>
        <fullName evidence="4">Molybdopterin-binding protein</fullName>
    </submittedName>
</protein>
<evidence type="ECO:0000256" key="2">
    <source>
        <dbReference type="ARBA" id="ARBA00023150"/>
    </source>
</evidence>
<evidence type="ECO:0000256" key="1">
    <source>
        <dbReference type="ARBA" id="ARBA00005046"/>
    </source>
</evidence>
<dbReference type="Gene3D" id="2.40.33.20">
    <property type="entry name" value="PK beta-barrel domain-like"/>
    <property type="match status" value="1"/>
</dbReference>
<dbReference type="CDD" id="cd00886">
    <property type="entry name" value="MogA_MoaB"/>
    <property type="match status" value="1"/>
</dbReference>
<dbReference type="PANTHER" id="PTHR43764:SF1">
    <property type="entry name" value="MOLYBDOPTERIN MOLYBDOTRANSFERASE"/>
    <property type="match status" value="1"/>
</dbReference>